<accession>A0A1I7Z7F7</accession>
<evidence type="ECO:0000313" key="2">
    <source>
        <dbReference type="WBParaSite" id="L893_g23627.t1"/>
    </source>
</evidence>
<proteinExistence type="predicted"/>
<dbReference type="Proteomes" id="UP000095287">
    <property type="component" value="Unplaced"/>
</dbReference>
<dbReference type="WBParaSite" id="L893_g23627.t1">
    <property type="protein sequence ID" value="L893_g23627.t1"/>
    <property type="gene ID" value="L893_g23627"/>
</dbReference>
<protein>
    <submittedName>
        <fullName evidence="2">Uncharacterized protein</fullName>
    </submittedName>
</protein>
<organism evidence="1 2">
    <name type="scientific">Steinernema glaseri</name>
    <dbReference type="NCBI Taxonomy" id="37863"/>
    <lineage>
        <taxon>Eukaryota</taxon>
        <taxon>Metazoa</taxon>
        <taxon>Ecdysozoa</taxon>
        <taxon>Nematoda</taxon>
        <taxon>Chromadorea</taxon>
        <taxon>Rhabditida</taxon>
        <taxon>Tylenchina</taxon>
        <taxon>Panagrolaimomorpha</taxon>
        <taxon>Strongyloidoidea</taxon>
        <taxon>Steinernematidae</taxon>
        <taxon>Steinernema</taxon>
    </lineage>
</organism>
<reference evidence="2" key="1">
    <citation type="submission" date="2016-11" db="UniProtKB">
        <authorList>
            <consortium name="WormBaseParasite"/>
        </authorList>
    </citation>
    <scope>IDENTIFICATION</scope>
</reference>
<dbReference type="AlphaFoldDB" id="A0A1I7Z7F7"/>
<name>A0A1I7Z7F7_9BILA</name>
<evidence type="ECO:0000313" key="1">
    <source>
        <dbReference type="Proteomes" id="UP000095287"/>
    </source>
</evidence>
<keyword evidence="1" id="KW-1185">Reference proteome</keyword>
<sequence>MLTYTSLAISGNMTQRRLIKTWSGTLFGKDKNAECEERKKTEQPRRTPVSTTYIVIITITICRPKGRLYVYVAIELS</sequence>